<protein>
    <submittedName>
        <fullName evidence="3">Transcription factor IIB</fullName>
    </submittedName>
</protein>
<dbReference type="AlphaFoldDB" id="A0A371QXX1"/>
<evidence type="ECO:0000313" key="6">
    <source>
        <dbReference type="Proteomes" id="UP000257123"/>
    </source>
</evidence>
<reference evidence="5 6" key="1">
    <citation type="submission" date="2017-07" db="EMBL/GenBank/DDBJ databases">
        <title>Draft genome sequence of aerobic hyperthermophilic archaea, Pyrobaculum aerophilum YKB31 and YKB32.</title>
        <authorList>
            <person name="Mochizuki T."/>
            <person name="Berliner A.J."/>
            <person name="Yoshida-Takashima Y."/>
            <person name="Takaki Y."/>
            <person name="Nunoura T."/>
            <person name="Takai K."/>
        </authorList>
    </citation>
    <scope>NUCLEOTIDE SEQUENCE [LARGE SCALE GENOMIC DNA]</scope>
    <source>
        <strain evidence="3 6">YKB31</strain>
        <strain evidence="4 5">YKB32</strain>
    </source>
</reference>
<feature type="transmembrane region" description="Helical" evidence="1">
    <location>
        <begin position="247"/>
        <end position="269"/>
    </location>
</feature>
<evidence type="ECO:0000313" key="5">
    <source>
        <dbReference type="Proteomes" id="UP000256877"/>
    </source>
</evidence>
<dbReference type="EMBL" id="NMUF01000023">
    <property type="protein sequence ID" value="RFA97655.1"/>
    <property type="molecule type" value="Genomic_DNA"/>
</dbReference>
<feature type="domain" description="TFIIB-type" evidence="2">
    <location>
        <begin position="4"/>
        <end position="40"/>
    </location>
</feature>
<keyword evidence="1" id="KW-0472">Membrane</keyword>
<evidence type="ECO:0000259" key="2">
    <source>
        <dbReference type="Pfam" id="PF08271"/>
    </source>
</evidence>
<name>A0A371QXX1_9CREN</name>
<gene>
    <name evidence="3" type="ORF">CGL51_07635</name>
    <name evidence="4" type="ORF">CGL52_08645</name>
</gene>
<dbReference type="EMBL" id="NMUE01000022">
    <property type="protein sequence ID" value="RFA95466.1"/>
    <property type="molecule type" value="Genomic_DNA"/>
</dbReference>
<organism evidence="3 6">
    <name type="scientific">Pyrobaculum aerophilum</name>
    <dbReference type="NCBI Taxonomy" id="13773"/>
    <lineage>
        <taxon>Archaea</taxon>
        <taxon>Thermoproteota</taxon>
        <taxon>Thermoprotei</taxon>
        <taxon>Thermoproteales</taxon>
        <taxon>Thermoproteaceae</taxon>
        <taxon>Pyrobaculum</taxon>
    </lineage>
</organism>
<dbReference type="InterPro" id="IPR013137">
    <property type="entry name" value="Znf_TFIIB"/>
</dbReference>
<evidence type="ECO:0000313" key="3">
    <source>
        <dbReference type="EMBL" id="RFA95466.1"/>
    </source>
</evidence>
<dbReference type="Proteomes" id="UP000257123">
    <property type="component" value="Unassembled WGS sequence"/>
</dbReference>
<keyword evidence="1" id="KW-0812">Transmembrane</keyword>
<evidence type="ECO:0000256" key="1">
    <source>
        <dbReference type="SAM" id="Phobius"/>
    </source>
</evidence>
<feature type="transmembrane region" description="Helical" evidence="1">
    <location>
        <begin position="217"/>
        <end position="241"/>
    </location>
</feature>
<evidence type="ECO:0000313" key="4">
    <source>
        <dbReference type="EMBL" id="RFA97655.1"/>
    </source>
</evidence>
<proteinExistence type="predicted"/>
<keyword evidence="1" id="KW-1133">Transmembrane helix</keyword>
<dbReference type="OrthoDB" id="93530at2157"/>
<accession>A0A371QXX1</accession>
<comment type="caution">
    <text evidence="3">The sequence shown here is derived from an EMBL/GenBank/DDBJ whole genome shotgun (WGS) entry which is preliminary data.</text>
</comment>
<dbReference type="Pfam" id="PF08271">
    <property type="entry name" value="Zn_Ribbon_TF"/>
    <property type="match status" value="1"/>
</dbReference>
<sequence length="280" mass="30897">MIIQCPFCGAKYEAPPGRGFYVCPYCGTVISEGRTFENVYIFKPSVDKTTAFKKALNFRPFGSPEDLPQASPSGADLHFLPLYLYHITFQPLEELETYASALAMSNPPVKLPRNYVFPARWRAPFKPSLERIGVFHSPDLSPEEAFRSLNDVLEEAHAYASVFKTKVTVRWSFEGIVYYPLWNLSYLYRGRNYKAVVDAAEGSVFYMEYPISWRGRAGGLGLAAGSLLATAAVGALTAHYLGLYPQIGALGGALAGLGAAVRLLAFAASRTGRYEAQYKL</sequence>
<dbReference type="Proteomes" id="UP000256877">
    <property type="component" value="Unassembled WGS sequence"/>
</dbReference>
<dbReference type="RefSeq" id="WP_116421293.1">
    <property type="nucleotide sequence ID" value="NZ_NMUE01000022.1"/>
</dbReference>